<accession>A0A1W2FQC4</accession>
<keyword evidence="3" id="KW-0670">Pyruvate</keyword>
<keyword evidence="3" id="KW-0808">Transferase</keyword>
<dbReference type="Proteomes" id="UP000192674">
    <property type="component" value="Unassembled WGS sequence"/>
</dbReference>
<sequence length="798" mass="85016">MTHPLILSLRDPGADLATVGGKGASLSRLAQAGLPVPPGFFVTTSVYRDSVSASGTEIPSDVVTAIHSAYAQLCKSAQSGAVSVAVRSSATVEDLPELSFAGQHDTFLNIVGFDDVLDAIKRCWASLWTDRAVHYRASNEVSASDIAIAVVVQEMVPASAAGVMFTADPVTGARDTIMINATWGLGEALVSGDVTPDTYVLTGDTVRSEIAEKTVMTVPTADSAGSDRTGLNRTGLQPVPAEKRSQAVLSDDQVQELAALGKRIQDLYGMPMDIEWAVHDGQFTILQARPITTLPSFEVWNDTLLGDYLWTCANLREAVPSVMTPATWSLAQSLALPPLAGHPTSGNIGGRFYLNISTGMAALTALGLGGTARRIAGQIFGRIPDDMDIPRLPLSRLAVVRATVAAGIRIARDFREYRKNLDALVAANPARCSALRARISAAASAPELVELWRSEVADLLLACRTFDAGARQASAARFSMRLTELVGASDAALLLSGLHTSSDELVSLGPMIGLARLRRGEITTDEYMEAWGHRGHDEFEVSVPRSGEDPAWIKRLLDGMTASPEELLARQAQARDAAWERLKAAHPRSAPKIARRLAKAAVSARKRERARSEFARSFWVFRAFVLRANELTGHDLFFLRFPEIIAVLEGATQPLAAIGARHAAYEYYSALPPYPTLICGRFDPANWTSEDDSSAITGFPGVPGAVEGVARVVSTVEEAESLRDGEILVTTVTNIGWTPLFPRAAAVVTDIGAPLSHAAIVARELGIPAVVGCGNATSLLSTGDRIRVDGGKGTVTLL</sequence>
<gene>
    <name evidence="3" type="ORF">SAMN05661093_08314</name>
</gene>
<dbReference type="GO" id="GO:0005524">
    <property type="term" value="F:ATP binding"/>
    <property type="evidence" value="ECO:0007669"/>
    <property type="project" value="InterPro"/>
</dbReference>
<dbReference type="Gene3D" id="3.50.30.10">
    <property type="entry name" value="Phosphohistidine domain"/>
    <property type="match status" value="1"/>
</dbReference>
<evidence type="ECO:0000259" key="1">
    <source>
        <dbReference type="Pfam" id="PF00391"/>
    </source>
</evidence>
<dbReference type="GO" id="GO:0016301">
    <property type="term" value="F:kinase activity"/>
    <property type="evidence" value="ECO:0007669"/>
    <property type="project" value="UniProtKB-KW"/>
</dbReference>
<dbReference type="InterPro" id="IPR013815">
    <property type="entry name" value="ATP_grasp_subdomain_1"/>
</dbReference>
<reference evidence="3 4" key="1">
    <citation type="submission" date="2017-04" db="EMBL/GenBank/DDBJ databases">
        <authorList>
            <person name="Afonso C.L."/>
            <person name="Miller P.J."/>
            <person name="Scott M.A."/>
            <person name="Spackman E."/>
            <person name="Goraichik I."/>
            <person name="Dimitrov K.M."/>
            <person name="Suarez D.L."/>
            <person name="Swayne D.E."/>
        </authorList>
    </citation>
    <scope>NUCLEOTIDE SEQUENCE [LARGE SCALE GENOMIC DNA]</scope>
    <source>
        <strain evidence="3 4">DSM 43828</strain>
    </source>
</reference>
<dbReference type="OrthoDB" id="9765468at2"/>
<dbReference type="InterPro" id="IPR008279">
    <property type="entry name" value="PEP-util_enz_mobile_dom"/>
</dbReference>
<dbReference type="Gene3D" id="3.30.470.20">
    <property type="entry name" value="ATP-grasp fold, B domain"/>
    <property type="match status" value="1"/>
</dbReference>
<protein>
    <submittedName>
        <fullName evidence="3">Pyruvate, water dikinase</fullName>
    </submittedName>
</protein>
<dbReference type="InterPro" id="IPR002192">
    <property type="entry name" value="PPDK_AMP/ATP-bd"/>
</dbReference>
<dbReference type="SUPFAM" id="SSF56059">
    <property type="entry name" value="Glutathione synthetase ATP-binding domain-like"/>
    <property type="match status" value="1"/>
</dbReference>
<dbReference type="Pfam" id="PF01326">
    <property type="entry name" value="PPDK_N"/>
    <property type="match status" value="2"/>
</dbReference>
<proteinExistence type="predicted"/>
<keyword evidence="3" id="KW-0418">Kinase</keyword>
<dbReference type="Pfam" id="PF00391">
    <property type="entry name" value="PEP-utilizers"/>
    <property type="match status" value="1"/>
</dbReference>
<name>A0A1W2FQC4_KIBAR</name>
<evidence type="ECO:0000313" key="3">
    <source>
        <dbReference type="EMBL" id="SMD24063.1"/>
    </source>
</evidence>
<feature type="domain" description="Pyruvate phosphate dikinase AMP/ATP-binding" evidence="2">
    <location>
        <begin position="56"/>
        <end position="295"/>
    </location>
</feature>
<feature type="domain" description="PEP-utilising enzyme mobile" evidence="1">
    <location>
        <begin position="723"/>
        <end position="793"/>
    </location>
</feature>
<organism evidence="3 4">
    <name type="scientific">Kibdelosporangium aridum</name>
    <dbReference type="NCBI Taxonomy" id="2030"/>
    <lineage>
        <taxon>Bacteria</taxon>
        <taxon>Bacillati</taxon>
        <taxon>Actinomycetota</taxon>
        <taxon>Actinomycetes</taxon>
        <taxon>Pseudonocardiales</taxon>
        <taxon>Pseudonocardiaceae</taxon>
        <taxon>Kibdelosporangium</taxon>
    </lineage>
</organism>
<dbReference type="RefSeq" id="WP_084432826.1">
    <property type="nucleotide sequence ID" value="NZ_FWXV01000010.1"/>
</dbReference>
<dbReference type="InterPro" id="IPR051549">
    <property type="entry name" value="PEP_Utilizing_Enz"/>
</dbReference>
<dbReference type="AlphaFoldDB" id="A0A1W2FQC4"/>
<dbReference type="Gene3D" id="3.30.1490.20">
    <property type="entry name" value="ATP-grasp fold, A domain"/>
    <property type="match status" value="2"/>
</dbReference>
<keyword evidence="4" id="KW-1185">Reference proteome</keyword>
<evidence type="ECO:0000259" key="2">
    <source>
        <dbReference type="Pfam" id="PF01326"/>
    </source>
</evidence>
<dbReference type="PANTHER" id="PTHR43615">
    <property type="entry name" value="PHOSPHOENOLPYRUVATE SYNTHASE-RELATED"/>
    <property type="match status" value="1"/>
</dbReference>
<dbReference type="InterPro" id="IPR036637">
    <property type="entry name" value="Phosphohistidine_dom_sf"/>
</dbReference>
<feature type="domain" description="Pyruvate phosphate dikinase AMP/ATP-binding" evidence="2">
    <location>
        <begin position="18"/>
        <end position="54"/>
    </location>
</feature>
<dbReference type="PANTHER" id="PTHR43615:SF1">
    <property type="entry name" value="PPDK_N DOMAIN-CONTAINING PROTEIN"/>
    <property type="match status" value="1"/>
</dbReference>
<dbReference type="SUPFAM" id="SSF52009">
    <property type="entry name" value="Phosphohistidine domain"/>
    <property type="match status" value="1"/>
</dbReference>
<dbReference type="EMBL" id="FWXV01000010">
    <property type="protein sequence ID" value="SMD24063.1"/>
    <property type="molecule type" value="Genomic_DNA"/>
</dbReference>
<evidence type="ECO:0000313" key="4">
    <source>
        <dbReference type="Proteomes" id="UP000192674"/>
    </source>
</evidence>